<evidence type="ECO:0000313" key="2">
    <source>
        <dbReference type="Proteomes" id="UP000242875"/>
    </source>
</evidence>
<dbReference type="EMBL" id="MVBO01000429">
    <property type="protein sequence ID" value="OZJ01379.1"/>
    <property type="molecule type" value="Genomic_DNA"/>
</dbReference>
<evidence type="ECO:0000313" key="1">
    <source>
        <dbReference type="EMBL" id="OZJ01379.1"/>
    </source>
</evidence>
<protein>
    <submittedName>
        <fullName evidence="1">Uncharacterized protein</fullName>
    </submittedName>
</protein>
<name>A0A261XSN1_9FUNG</name>
<organism evidence="1 2">
    <name type="scientific">Bifiguratus adelaidae</name>
    <dbReference type="NCBI Taxonomy" id="1938954"/>
    <lineage>
        <taxon>Eukaryota</taxon>
        <taxon>Fungi</taxon>
        <taxon>Fungi incertae sedis</taxon>
        <taxon>Mucoromycota</taxon>
        <taxon>Mucoromycotina</taxon>
        <taxon>Endogonomycetes</taxon>
        <taxon>Endogonales</taxon>
        <taxon>Endogonales incertae sedis</taxon>
        <taxon>Bifiguratus</taxon>
    </lineage>
</organism>
<dbReference type="Proteomes" id="UP000242875">
    <property type="component" value="Unassembled WGS sequence"/>
</dbReference>
<reference evidence="1 2" key="1">
    <citation type="journal article" date="2017" name="Mycologia">
        <title>Bifiguratus adelaidae, gen. et sp. nov., a new member of Mucoromycotina in endophytic and soil-dwelling habitats.</title>
        <authorList>
            <person name="Torres-Cruz T.J."/>
            <person name="Billingsley Tobias T.L."/>
            <person name="Almatruk M."/>
            <person name="Hesse C."/>
            <person name="Kuske C.R."/>
            <person name="Desiro A."/>
            <person name="Benucci G.M."/>
            <person name="Bonito G."/>
            <person name="Stajich J.E."/>
            <person name="Dunlap C."/>
            <person name="Arnold A.E."/>
            <person name="Porras-Alfaro A."/>
        </authorList>
    </citation>
    <scope>NUCLEOTIDE SEQUENCE [LARGE SCALE GENOMIC DNA]</scope>
    <source>
        <strain evidence="1 2">AZ0501</strain>
    </source>
</reference>
<accession>A0A261XSN1</accession>
<dbReference type="AlphaFoldDB" id="A0A261XSN1"/>
<proteinExistence type="predicted"/>
<comment type="caution">
    <text evidence="1">The sequence shown here is derived from an EMBL/GenBank/DDBJ whole genome shotgun (WGS) entry which is preliminary data.</text>
</comment>
<keyword evidence="2" id="KW-1185">Reference proteome</keyword>
<sequence>MDLLDAFADQFSTFLFSHQKPYMAEEEVNQDALQRLIDMCMNFERELGREVPGEQDNSCSDGESSKFFDGVSMKDML</sequence>
<gene>
    <name evidence="1" type="ORF">BZG36_05682</name>
</gene>
<feature type="non-terminal residue" evidence="1">
    <location>
        <position position="77"/>
    </location>
</feature>